<dbReference type="VEuPathDB" id="FungiDB:PHYBLDRAFT_61110"/>
<dbReference type="EMBL" id="KV440978">
    <property type="protein sequence ID" value="OAD74841.1"/>
    <property type="molecule type" value="Genomic_DNA"/>
</dbReference>
<keyword evidence="2" id="KW-1185">Reference proteome</keyword>
<dbReference type="RefSeq" id="XP_018292881.1">
    <property type="nucleotide sequence ID" value="XM_018440752.1"/>
</dbReference>
<name>A0A163AP73_PHYB8</name>
<dbReference type="Proteomes" id="UP000077315">
    <property type="component" value="Unassembled WGS sequence"/>
</dbReference>
<dbReference type="STRING" id="763407.A0A163AP73"/>
<reference evidence="2" key="1">
    <citation type="submission" date="2015-06" db="EMBL/GenBank/DDBJ databases">
        <title>Expansion of signal transduction pathways in fungi by whole-genome duplication.</title>
        <authorList>
            <consortium name="DOE Joint Genome Institute"/>
            <person name="Corrochano L.M."/>
            <person name="Kuo A."/>
            <person name="Marcet-Houben M."/>
            <person name="Polaino S."/>
            <person name="Salamov A."/>
            <person name="Villalobos J.M."/>
            <person name="Alvarez M.I."/>
            <person name="Avalos J."/>
            <person name="Benito E.P."/>
            <person name="Benoit I."/>
            <person name="Burger G."/>
            <person name="Camino L.P."/>
            <person name="Canovas D."/>
            <person name="Cerda-Olmedo E."/>
            <person name="Cheng J.-F."/>
            <person name="Dominguez A."/>
            <person name="Elias M."/>
            <person name="Eslava A.P."/>
            <person name="Glaser F."/>
            <person name="Grimwood J."/>
            <person name="Gutierrez G."/>
            <person name="Heitman J."/>
            <person name="Henrissat B."/>
            <person name="Iturriaga E.A."/>
            <person name="Lang B.F."/>
            <person name="Lavin J.L."/>
            <person name="Lee S."/>
            <person name="Li W."/>
            <person name="Lindquist E."/>
            <person name="Lopez-Garcia S."/>
            <person name="Luque E.M."/>
            <person name="Marcos A.T."/>
            <person name="Martin J."/>
            <person name="McCluskey K."/>
            <person name="Medina H.R."/>
            <person name="Miralles-Duran A."/>
            <person name="Miyazaki A."/>
            <person name="Munoz-Torres E."/>
            <person name="Oguiza J.A."/>
            <person name="Ohm R."/>
            <person name="Olmedo M."/>
            <person name="Orejas M."/>
            <person name="Ortiz-Castellanos L."/>
            <person name="Pisabarro A.G."/>
            <person name="Rodriguez-Romero J."/>
            <person name="Ruiz-Herrera J."/>
            <person name="Ruiz-Vazquez R."/>
            <person name="Sanz C."/>
            <person name="Schackwitz W."/>
            <person name="Schmutz J."/>
            <person name="Shahriari M."/>
            <person name="Shelest E."/>
            <person name="Silva-Franco F."/>
            <person name="Soanes D."/>
            <person name="Syed K."/>
            <person name="Tagua V.G."/>
            <person name="Talbot N.J."/>
            <person name="Thon M."/>
            <person name="De vries R.P."/>
            <person name="Wiebenga A."/>
            <person name="Yadav J.S."/>
            <person name="Braun E.L."/>
            <person name="Baker S."/>
            <person name="Garre V."/>
            <person name="Horwitz B."/>
            <person name="Torres-Martinez S."/>
            <person name="Idnurm A."/>
            <person name="Herrera-Estrella A."/>
            <person name="Gabaldon T."/>
            <person name="Grigoriev I.V."/>
        </authorList>
    </citation>
    <scope>NUCLEOTIDE SEQUENCE [LARGE SCALE GENOMIC DNA]</scope>
    <source>
        <strain evidence="2">NRRL 1555(-)</strain>
    </source>
</reference>
<dbReference type="InParanoid" id="A0A163AP73"/>
<gene>
    <name evidence="1" type="ORF">PHYBLDRAFT_61110</name>
</gene>
<protein>
    <submittedName>
        <fullName evidence="1">Uncharacterized protein</fullName>
    </submittedName>
</protein>
<proteinExistence type="predicted"/>
<evidence type="ECO:0000313" key="1">
    <source>
        <dbReference type="EMBL" id="OAD74841.1"/>
    </source>
</evidence>
<organism evidence="1 2">
    <name type="scientific">Phycomyces blakesleeanus (strain ATCC 8743b / DSM 1359 / FGSC 10004 / NBRC 33097 / NRRL 1555)</name>
    <dbReference type="NCBI Taxonomy" id="763407"/>
    <lineage>
        <taxon>Eukaryota</taxon>
        <taxon>Fungi</taxon>
        <taxon>Fungi incertae sedis</taxon>
        <taxon>Mucoromycota</taxon>
        <taxon>Mucoromycotina</taxon>
        <taxon>Mucoromycetes</taxon>
        <taxon>Mucorales</taxon>
        <taxon>Phycomycetaceae</taxon>
        <taxon>Phycomyces</taxon>
    </lineage>
</organism>
<sequence>MSQTTQYSRSCRSQNYSCPSCGLTEYRQSTHYSCTNNTINISENISINNKDRIEEETSFHVVKSVSEQIVIDIRTCSSCDSNTNFKIIHHNCPFNPERVSGMNENASTTLQYRIAYIVSFISESIIWPNICLSEGDQYARRSTLFSGFDPSTIKTTQNAINLCNAFIHTLKSVAEQFCDQPIGTLHVIFREAREIERHYNIQSSPEVAAMIIKESVDRVALLHNIIINNCITGYCSISLMNTTYITFHYVSMLSFGDNEWNMDLKCLSPNL</sequence>
<dbReference type="GeneID" id="29001658"/>
<accession>A0A163AP73</accession>
<dbReference type="AlphaFoldDB" id="A0A163AP73"/>
<evidence type="ECO:0000313" key="2">
    <source>
        <dbReference type="Proteomes" id="UP000077315"/>
    </source>
</evidence>